<evidence type="ECO:0000259" key="1">
    <source>
        <dbReference type="PROSITE" id="PS50878"/>
    </source>
</evidence>
<organism evidence="2 3">
    <name type="scientific">Leptobrachium leishanense</name>
    <name type="common">Leishan spiny toad</name>
    <dbReference type="NCBI Taxonomy" id="445787"/>
    <lineage>
        <taxon>Eukaryota</taxon>
        <taxon>Metazoa</taxon>
        <taxon>Chordata</taxon>
        <taxon>Craniata</taxon>
        <taxon>Vertebrata</taxon>
        <taxon>Euteleostomi</taxon>
        <taxon>Amphibia</taxon>
        <taxon>Batrachia</taxon>
        <taxon>Anura</taxon>
        <taxon>Pelobatoidea</taxon>
        <taxon>Megophryidae</taxon>
        <taxon>Leptobrachium</taxon>
    </lineage>
</organism>
<accession>A0A8C5PB98</accession>
<reference evidence="2" key="1">
    <citation type="submission" date="2025-08" db="UniProtKB">
        <authorList>
            <consortium name="Ensembl"/>
        </authorList>
    </citation>
    <scope>IDENTIFICATION</scope>
</reference>
<sequence length="284" mass="31547">MELIDSFLATRNPYRLTEEQRAPLCSPVTTGEVSVALNRQRNGKAPGPDGLLASYYKRFGDTLIPHMVQVFNALLTGQEFHTHSLSATIVVIPKEGKDPLSCASYRPISLLNSDIKLFATGLANRLHPLASLLVRKDQVGFIPGREARDGTIRTLNVLHQAHHSETPTLLLSTDAEKAFDGVSWPFLFSTLRAMNLPAEFIRWIVALYRRPNARVRVNGVLSDSFQIQNGTRQGCPLSPLLFALSLEPLLESVRQNVKITGLEGTRETHKVSAYADDLIFYITN</sequence>
<feature type="domain" description="Reverse transcriptase" evidence="1">
    <location>
        <begin position="73"/>
        <end position="284"/>
    </location>
</feature>
<dbReference type="GeneTree" id="ENSGT00940000165023"/>
<dbReference type="Ensembl" id="ENSLLET00000010816.1">
    <property type="protein sequence ID" value="ENSLLEP00000010410.1"/>
    <property type="gene ID" value="ENSLLEG00000006651.1"/>
</dbReference>
<dbReference type="OrthoDB" id="416119at2759"/>
<reference evidence="2" key="2">
    <citation type="submission" date="2025-09" db="UniProtKB">
        <authorList>
            <consortium name="Ensembl"/>
        </authorList>
    </citation>
    <scope>IDENTIFICATION</scope>
</reference>
<name>A0A8C5PB98_9ANUR</name>
<protein>
    <recommendedName>
        <fullName evidence="1">Reverse transcriptase domain-containing protein</fullName>
    </recommendedName>
</protein>
<evidence type="ECO:0000313" key="3">
    <source>
        <dbReference type="Proteomes" id="UP000694569"/>
    </source>
</evidence>
<dbReference type="SUPFAM" id="SSF56672">
    <property type="entry name" value="DNA/RNA polymerases"/>
    <property type="match status" value="1"/>
</dbReference>
<dbReference type="PROSITE" id="PS50878">
    <property type="entry name" value="RT_POL"/>
    <property type="match status" value="1"/>
</dbReference>
<dbReference type="Pfam" id="PF00078">
    <property type="entry name" value="RVT_1"/>
    <property type="match status" value="1"/>
</dbReference>
<dbReference type="AlphaFoldDB" id="A0A8C5PB98"/>
<dbReference type="CDD" id="cd01650">
    <property type="entry name" value="RT_nLTR_like"/>
    <property type="match status" value="1"/>
</dbReference>
<proteinExistence type="predicted"/>
<keyword evidence="3" id="KW-1185">Reference proteome</keyword>
<dbReference type="InterPro" id="IPR000477">
    <property type="entry name" value="RT_dom"/>
</dbReference>
<dbReference type="InterPro" id="IPR043502">
    <property type="entry name" value="DNA/RNA_pol_sf"/>
</dbReference>
<dbReference type="PANTHER" id="PTHR31635">
    <property type="entry name" value="REVERSE TRANSCRIPTASE DOMAIN-CONTAINING PROTEIN-RELATED"/>
    <property type="match status" value="1"/>
</dbReference>
<dbReference type="PANTHER" id="PTHR31635:SF196">
    <property type="entry name" value="REVERSE TRANSCRIPTASE DOMAIN-CONTAINING PROTEIN-RELATED"/>
    <property type="match status" value="1"/>
</dbReference>
<evidence type="ECO:0000313" key="2">
    <source>
        <dbReference type="Ensembl" id="ENSLLEP00000010410.1"/>
    </source>
</evidence>
<dbReference type="Proteomes" id="UP000694569">
    <property type="component" value="Unplaced"/>
</dbReference>